<gene>
    <name evidence="3" type="ORF">F2S36_06545</name>
</gene>
<name>A0A9P3ZKR7_9BACT</name>
<dbReference type="PANTHER" id="PTHR47566">
    <property type="match status" value="1"/>
</dbReference>
<sequence>MTFDDEQFEDYCLEHFDADGDGVISEWEAAKVDTIFLSQRTIKSLETISNFSNLIYLHIGECQEILELNLSRNQKLKHLSISYLFDLKTIDMAQCERLEYVHIQHCGKLDRLDLCNNAPQLRRLTIKYTNLTGLVLPKSETLESLVILFCGLEAIDVQRCWNVNNIEIRGTQLKSLNCGNLTELQHLSCCDNELVSLSLSGCFSLKVIRCQNNKLKELDVSQTTLRGGDSYYQNPLYCAPMETLEALYLKDGWQNMVDGINKNRSPDYIPETTQIFYK</sequence>
<organism evidence="3 4">
    <name type="scientific">Alistipes onderdonkii</name>
    <dbReference type="NCBI Taxonomy" id="328813"/>
    <lineage>
        <taxon>Bacteria</taxon>
        <taxon>Pseudomonadati</taxon>
        <taxon>Bacteroidota</taxon>
        <taxon>Bacteroidia</taxon>
        <taxon>Bacteroidales</taxon>
        <taxon>Rikenellaceae</taxon>
        <taxon>Alistipes</taxon>
    </lineage>
</organism>
<accession>A0A9P3ZKR7</accession>
<keyword evidence="2" id="KW-0677">Repeat</keyword>
<dbReference type="RefSeq" id="WP_055211542.1">
    <property type="nucleotide sequence ID" value="NZ_JADMQE010000007.1"/>
</dbReference>
<dbReference type="PANTHER" id="PTHR47566:SF1">
    <property type="entry name" value="PROTEIN NUD1"/>
    <property type="match status" value="1"/>
</dbReference>
<dbReference type="EMBL" id="VVUY01000004">
    <property type="protein sequence ID" value="KAA2562608.1"/>
    <property type="molecule type" value="Genomic_DNA"/>
</dbReference>
<dbReference type="AlphaFoldDB" id="A0A9P3ZKR7"/>
<reference evidence="3 4" key="1">
    <citation type="journal article" date="2019" name="Nat. Med.">
        <title>A library of human gut bacterial isolates paired with longitudinal multiomics data enables mechanistic microbiome research.</title>
        <authorList>
            <person name="Poyet M."/>
            <person name="Groussin M."/>
            <person name="Gibbons S.M."/>
            <person name="Avila-Pacheco J."/>
            <person name="Jiang X."/>
            <person name="Kearney S.M."/>
            <person name="Perrotta A.R."/>
            <person name="Berdy B."/>
            <person name="Zhao S."/>
            <person name="Lieberman T.D."/>
            <person name="Swanson P.K."/>
            <person name="Smith M."/>
            <person name="Roesemann S."/>
            <person name="Alexander J.E."/>
            <person name="Rich S.A."/>
            <person name="Livny J."/>
            <person name="Vlamakis H."/>
            <person name="Clish C."/>
            <person name="Bullock K."/>
            <person name="Deik A."/>
            <person name="Scott J."/>
            <person name="Pierce K.A."/>
            <person name="Xavier R.J."/>
            <person name="Alm E.J."/>
        </authorList>
    </citation>
    <scope>NUCLEOTIDE SEQUENCE [LARGE SCALE GENOMIC DNA]</scope>
    <source>
        <strain evidence="3 4">BIOML-A204</strain>
    </source>
</reference>
<dbReference type="InterPro" id="IPR032675">
    <property type="entry name" value="LRR_dom_sf"/>
</dbReference>
<comment type="caution">
    <text evidence="3">The sequence shown here is derived from an EMBL/GenBank/DDBJ whole genome shotgun (WGS) entry which is preliminary data.</text>
</comment>
<evidence type="ECO:0000313" key="4">
    <source>
        <dbReference type="Proteomes" id="UP000323119"/>
    </source>
</evidence>
<evidence type="ECO:0000313" key="3">
    <source>
        <dbReference type="EMBL" id="KAA2562608.1"/>
    </source>
</evidence>
<dbReference type="InterPro" id="IPR052574">
    <property type="entry name" value="CDIRP"/>
</dbReference>
<dbReference type="SUPFAM" id="SSF52058">
    <property type="entry name" value="L domain-like"/>
    <property type="match status" value="1"/>
</dbReference>
<protein>
    <recommendedName>
        <fullName evidence="5">EF-hand domain-containing protein</fullName>
    </recommendedName>
</protein>
<dbReference type="Gene3D" id="3.80.10.10">
    <property type="entry name" value="Ribonuclease Inhibitor"/>
    <property type="match status" value="1"/>
</dbReference>
<evidence type="ECO:0000256" key="1">
    <source>
        <dbReference type="ARBA" id="ARBA00022614"/>
    </source>
</evidence>
<evidence type="ECO:0008006" key="5">
    <source>
        <dbReference type="Google" id="ProtNLM"/>
    </source>
</evidence>
<keyword evidence="1" id="KW-0433">Leucine-rich repeat</keyword>
<evidence type="ECO:0000256" key="2">
    <source>
        <dbReference type="ARBA" id="ARBA00022737"/>
    </source>
</evidence>
<proteinExistence type="predicted"/>
<dbReference type="GO" id="GO:0035591">
    <property type="term" value="F:signaling adaptor activity"/>
    <property type="evidence" value="ECO:0007669"/>
    <property type="project" value="TreeGrafter"/>
</dbReference>
<dbReference type="Proteomes" id="UP000323119">
    <property type="component" value="Unassembled WGS sequence"/>
</dbReference>